<evidence type="ECO:0000313" key="3">
    <source>
        <dbReference type="Proteomes" id="UP000807306"/>
    </source>
</evidence>
<organism evidence="2 3">
    <name type="scientific">Crepidotus variabilis</name>
    <dbReference type="NCBI Taxonomy" id="179855"/>
    <lineage>
        <taxon>Eukaryota</taxon>
        <taxon>Fungi</taxon>
        <taxon>Dikarya</taxon>
        <taxon>Basidiomycota</taxon>
        <taxon>Agaricomycotina</taxon>
        <taxon>Agaricomycetes</taxon>
        <taxon>Agaricomycetidae</taxon>
        <taxon>Agaricales</taxon>
        <taxon>Agaricineae</taxon>
        <taxon>Crepidotaceae</taxon>
        <taxon>Crepidotus</taxon>
    </lineage>
</organism>
<dbReference type="EMBL" id="MU157950">
    <property type="protein sequence ID" value="KAF9522329.1"/>
    <property type="molecule type" value="Genomic_DNA"/>
</dbReference>
<name>A0A9P6E4C3_9AGAR</name>
<dbReference type="AlphaFoldDB" id="A0A9P6E4C3"/>
<sequence length="418" mass="48083">MVNFELQFINCTEFLHLVSIKTLGLDDIIQQAMSDSLEIPTSEAPSSPTLRSPNISQIHKRGRRRKVPWDAETPLVLKTPTKIKNKSSHEPERSTKTRKATHDQRQLLLTDNDIYLKIEETHVRCSSRTLARESPFFDYLLSCRDNRQPPESFPEFIGDFNTEDMVGYIVADRTKLDDLDVFSLSPLQGPSLDEFMALYEAFDRSIEYAMDLPKIEQIAQIYSAANFYGAERYEDFCIKAFRHKLYQDDLAKLSEKPLSFAPVGVRLGRLPKSCFLRRRAFYDLARYPGSDPIFQKRMHHELAALELLGLINLQKQLSKAWDQIPELLSYPDKEYSHCTDCHEPRHRGSYRLVQKIRAELPFDPLIGIRELRDYDWGAKGFCSAAALTLEGSLEERARSIWGNINIWIDVSLNADAGS</sequence>
<comment type="caution">
    <text evidence="2">The sequence shown here is derived from an EMBL/GenBank/DDBJ whole genome shotgun (WGS) entry which is preliminary data.</text>
</comment>
<accession>A0A9P6E4C3</accession>
<dbReference type="OrthoDB" id="2746456at2759"/>
<evidence type="ECO:0000256" key="1">
    <source>
        <dbReference type="SAM" id="MobiDB-lite"/>
    </source>
</evidence>
<dbReference type="Proteomes" id="UP000807306">
    <property type="component" value="Unassembled WGS sequence"/>
</dbReference>
<gene>
    <name evidence="2" type="ORF">CPB83DRAFT_116200</name>
</gene>
<evidence type="ECO:0000313" key="2">
    <source>
        <dbReference type="EMBL" id="KAF9522329.1"/>
    </source>
</evidence>
<evidence type="ECO:0008006" key="4">
    <source>
        <dbReference type="Google" id="ProtNLM"/>
    </source>
</evidence>
<protein>
    <recommendedName>
        <fullName evidence="4">BTB domain-containing protein</fullName>
    </recommendedName>
</protein>
<feature type="region of interest" description="Disordered" evidence="1">
    <location>
        <begin position="80"/>
        <end position="103"/>
    </location>
</feature>
<feature type="compositionally biased region" description="Basic and acidic residues" evidence="1">
    <location>
        <begin position="87"/>
        <end position="103"/>
    </location>
</feature>
<keyword evidence="3" id="KW-1185">Reference proteome</keyword>
<reference evidence="2" key="1">
    <citation type="submission" date="2020-11" db="EMBL/GenBank/DDBJ databases">
        <authorList>
            <consortium name="DOE Joint Genome Institute"/>
            <person name="Ahrendt S."/>
            <person name="Riley R."/>
            <person name="Andreopoulos W."/>
            <person name="Labutti K."/>
            <person name="Pangilinan J."/>
            <person name="Ruiz-Duenas F.J."/>
            <person name="Barrasa J.M."/>
            <person name="Sanchez-Garcia M."/>
            <person name="Camarero S."/>
            <person name="Miyauchi S."/>
            <person name="Serrano A."/>
            <person name="Linde D."/>
            <person name="Babiker R."/>
            <person name="Drula E."/>
            <person name="Ayuso-Fernandez I."/>
            <person name="Pacheco R."/>
            <person name="Padilla G."/>
            <person name="Ferreira P."/>
            <person name="Barriuso J."/>
            <person name="Kellner H."/>
            <person name="Castanera R."/>
            <person name="Alfaro M."/>
            <person name="Ramirez L."/>
            <person name="Pisabarro A.G."/>
            <person name="Kuo A."/>
            <person name="Tritt A."/>
            <person name="Lipzen A."/>
            <person name="He G."/>
            <person name="Yan M."/>
            <person name="Ng V."/>
            <person name="Cullen D."/>
            <person name="Martin F."/>
            <person name="Rosso M.-N."/>
            <person name="Henrissat B."/>
            <person name="Hibbett D."/>
            <person name="Martinez A.T."/>
            <person name="Grigoriev I.V."/>
        </authorList>
    </citation>
    <scope>NUCLEOTIDE SEQUENCE</scope>
    <source>
        <strain evidence="2">CBS 506.95</strain>
    </source>
</reference>
<feature type="region of interest" description="Disordered" evidence="1">
    <location>
        <begin position="39"/>
        <end position="66"/>
    </location>
</feature>
<proteinExistence type="predicted"/>
<feature type="compositionally biased region" description="Polar residues" evidence="1">
    <location>
        <begin position="43"/>
        <end position="57"/>
    </location>
</feature>